<dbReference type="Proteomes" id="UP001151760">
    <property type="component" value="Unassembled WGS sequence"/>
</dbReference>
<gene>
    <name evidence="6" type="ORF">Tco_0679630</name>
</gene>
<dbReference type="Gene3D" id="3.40.395.10">
    <property type="entry name" value="Adenoviral Proteinase, Chain A"/>
    <property type="match status" value="1"/>
</dbReference>
<evidence type="ECO:0000256" key="3">
    <source>
        <dbReference type="ARBA" id="ARBA00022801"/>
    </source>
</evidence>
<evidence type="ECO:0000256" key="2">
    <source>
        <dbReference type="ARBA" id="ARBA00022670"/>
    </source>
</evidence>
<dbReference type="InterPro" id="IPR003653">
    <property type="entry name" value="Peptidase_C48_C"/>
</dbReference>
<keyword evidence="7" id="KW-1185">Reference proteome</keyword>
<dbReference type="InterPro" id="IPR038765">
    <property type="entry name" value="Papain-like_cys_pep_sf"/>
</dbReference>
<evidence type="ECO:0000313" key="7">
    <source>
        <dbReference type="Proteomes" id="UP001151760"/>
    </source>
</evidence>
<reference evidence="6" key="1">
    <citation type="journal article" date="2022" name="Int. J. Mol. Sci.">
        <title>Draft Genome of Tanacetum Coccineum: Genomic Comparison of Closely Related Tanacetum-Family Plants.</title>
        <authorList>
            <person name="Yamashiro T."/>
            <person name="Shiraishi A."/>
            <person name="Nakayama K."/>
            <person name="Satake H."/>
        </authorList>
    </citation>
    <scope>NUCLEOTIDE SEQUENCE</scope>
</reference>
<keyword evidence="3" id="KW-0378">Hydrolase</keyword>
<proteinExistence type="inferred from homology"/>
<comment type="similarity">
    <text evidence="1">Belongs to the peptidase C48 family.</text>
</comment>
<dbReference type="EMBL" id="BQNB010009549">
    <property type="protein sequence ID" value="GJS65066.1"/>
    <property type="molecule type" value="Genomic_DNA"/>
</dbReference>
<protein>
    <submittedName>
        <fullName evidence="6">Ulp1 protease family, C-terminal catalytic domain-containing protein</fullName>
    </submittedName>
</protein>
<dbReference type="GO" id="GO:0006508">
    <property type="term" value="P:proteolysis"/>
    <property type="evidence" value="ECO:0007669"/>
    <property type="project" value="UniProtKB-KW"/>
</dbReference>
<dbReference type="SUPFAM" id="SSF54001">
    <property type="entry name" value="Cysteine proteinases"/>
    <property type="match status" value="1"/>
</dbReference>
<evidence type="ECO:0000256" key="1">
    <source>
        <dbReference type="ARBA" id="ARBA00005234"/>
    </source>
</evidence>
<sequence>MNELWWRSSLDYFKKVTHSIPVLRSATKGSSKGKSFYTRVRTEVRQEVHVRTEVSRVHSKEEMILDLQLRLNSVEEKLKPGSSDVDHLDKTGNLSKNAPDCGLDQQSMGGVSQCMNVDEPYKNWNDVSDNFYAVFLDHKSVEGVSQCTGLNNEYDSVAVDGLISLRSQDFIDSPQVKVNDNEEACHSDYCLSTQQVQDDVNVNSVVKEEIVKDDVNVDSLVKEDIEKDDVHVDSFMKEDIEKDDLQIDSVVKEDIEQIHNETLPRQKFPGKAYLSPYIQPPSTEVKCRKRRREIKCDVETVKKVIKTVYGSDGVEIKLLPWKEDVTRSPTAPKRTVFVPEEVNALFRDKNRMEMRWTFPWEPNADWAMASPYLCDMLSRFQFPLYYADGVKYGVPWFAKNVQKVYFPINEKDSHWVLGELHISSGLITIYDTLGGPPNGIETRLFWLDLREKLQFHISLFLDNVEVFEKKNMVKDDYSISFQYADGIPIQGGLYGDCGLWVCIYLYRLSHNIPLEVDDPISFALAYRERLIGFY</sequence>
<feature type="domain" description="Ubiquitin-like protease family profile" evidence="5">
    <location>
        <begin position="248"/>
        <end position="508"/>
    </location>
</feature>
<keyword evidence="4" id="KW-0788">Thiol protease</keyword>
<dbReference type="GO" id="GO:0008233">
    <property type="term" value="F:peptidase activity"/>
    <property type="evidence" value="ECO:0007669"/>
    <property type="project" value="UniProtKB-KW"/>
</dbReference>
<reference evidence="6" key="2">
    <citation type="submission" date="2022-01" db="EMBL/GenBank/DDBJ databases">
        <authorList>
            <person name="Yamashiro T."/>
            <person name="Shiraishi A."/>
            <person name="Satake H."/>
            <person name="Nakayama K."/>
        </authorList>
    </citation>
    <scope>NUCLEOTIDE SEQUENCE</scope>
</reference>
<dbReference type="PANTHER" id="PTHR12606">
    <property type="entry name" value="SENTRIN/SUMO-SPECIFIC PROTEASE"/>
    <property type="match status" value="1"/>
</dbReference>
<evidence type="ECO:0000313" key="6">
    <source>
        <dbReference type="EMBL" id="GJS65066.1"/>
    </source>
</evidence>
<organism evidence="6 7">
    <name type="scientific">Tanacetum coccineum</name>
    <dbReference type="NCBI Taxonomy" id="301880"/>
    <lineage>
        <taxon>Eukaryota</taxon>
        <taxon>Viridiplantae</taxon>
        <taxon>Streptophyta</taxon>
        <taxon>Embryophyta</taxon>
        <taxon>Tracheophyta</taxon>
        <taxon>Spermatophyta</taxon>
        <taxon>Magnoliopsida</taxon>
        <taxon>eudicotyledons</taxon>
        <taxon>Gunneridae</taxon>
        <taxon>Pentapetalae</taxon>
        <taxon>asterids</taxon>
        <taxon>campanulids</taxon>
        <taxon>Asterales</taxon>
        <taxon>Asteraceae</taxon>
        <taxon>Asteroideae</taxon>
        <taxon>Anthemideae</taxon>
        <taxon>Anthemidinae</taxon>
        <taxon>Tanacetum</taxon>
    </lineage>
</organism>
<evidence type="ECO:0000259" key="5">
    <source>
        <dbReference type="PROSITE" id="PS50600"/>
    </source>
</evidence>
<comment type="caution">
    <text evidence="6">The sequence shown here is derived from an EMBL/GenBank/DDBJ whole genome shotgun (WGS) entry which is preliminary data.</text>
</comment>
<dbReference type="PANTHER" id="PTHR12606:SF1">
    <property type="entry name" value="UBIQUITIN-LIKE-SPECIFIC PROTEASE 1A"/>
    <property type="match status" value="1"/>
</dbReference>
<dbReference type="PROSITE" id="PS50600">
    <property type="entry name" value="ULP_PROTEASE"/>
    <property type="match status" value="1"/>
</dbReference>
<evidence type="ECO:0000256" key="4">
    <source>
        <dbReference type="ARBA" id="ARBA00022807"/>
    </source>
</evidence>
<dbReference type="Pfam" id="PF02902">
    <property type="entry name" value="Peptidase_C48"/>
    <property type="match status" value="1"/>
</dbReference>
<accession>A0ABQ4XIG8</accession>
<name>A0ABQ4XIG8_9ASTR</name>
<keyword evidence="2 6" id="KW-0645">Protease</keyword>